<dbReference type="RefSeq" id="WP_089993354.1">
    <property type="nucleotide sequence ID" value="NZ_FOIZ01000001.1"/>
</dbReference>
<dbReference type="InterPro" id="IPR036249">
    <property type="entry name" value="Thioredoxin-like_sf"/>
</dbReference>
<reference evidence="2 3" key="1">
    <citation type="submission" date="2016-10" db="EMBL/GenBank/DDBJ databases">
        <authorList>
            <person name="de Groot N.N."/>
        </authorList>
    </citation>
    <scope>NUCLEOTIDE SEQUENCE [LARGE SCALE GENOMIC DNA]</scope>
    <source>
        <strain evidence="2 3">DSM 17925</strain>
    </source>
</reference>
<dbReference type="STRING" id="364200.SAMN04488515_1987"/>
<dbReference type="SUPFAM" id="SSF52833">
    <property type="entry name" value="Thioredoxin-like"/>
    <property type="match status" value="1"/>
</dbReference>
<organism evidence="2 3">
    <name type="scientific">Cognatiyoonia koreensis</name>
    <dbReference type="NCBI Taxonomy" id="364200"/>
    <lineage>
        <taxon>Bacteria</taxon>
        <taxon>Pseudomonadati</taxon>
        <taxon>Pseudomonadota</taxon>
        <taxon>Alphaproteobacteria</taxon>
        <taxon>Rhodobacterales</taxon>
        <taxon>Paracoccaceae</taxon>
        <taxon>Cognatiyoonia</taxon>
    </lineage>
</organism>
<sequence length="229" mass="25872">MTYDLYIGDRTFSSWSLRGWLMLEKFGLDYNTHFVGLYAKTLDRDLAHLAPARTVPVLVTPDGAILPDSMAMAETLVELHPDIAFYPRDPVARGLCRTMVAEMHSGFMTLRAECSNMISQVWEGFTPSQGVLSDLARIEELWALARSRHGAKGPWLFGEYTLADAFFAPVTHRMTTYELPRSALAQAYIDTQLADPAFLVWRADAMKETHEPFPYDLGLPRKPWPVNNS</sequence>
<dbReference type="GO" id="GO:0016034">
    <property type="term" value="F:maleylacetoacetate isomerase activity"/>
    <property type="evidence" value="ECO:0007669"/>
    <property type="project" value="TreeGrafter"/>
</dbReference>
<dbReference type="PROSITE" id="PS50404">
    <property type="entry name" value="GST_NTER"/>
    <property type="match status" value="1"/>
</dbReference>
<dbReference type="AlphaFoldDB" id="A0A1I0QKQ7"/>
<keyword evidence="3" id="KW-1185">Reference proteome</keyword>
<gene>
    <name evidence="2" type="ORF">SAMN04488515_1987</name>
</gene>
<dbReference type="CDD" id="cd03194">
    <property type="entry name" value="GST_C_3"/>
    <property type="match status" value="1"/>
</dbReference>
<dbReference type="GO" id="GO:0004364">
    <property type="term" value="F:glutathione transferase activity"/>
    <property type="evidence" value="ECO:0007669"/>
    <property type="project" value="TreeGrafter"/>
</dbReference>
<dbReference type="PANTHER" id="PTHR42673:SF4">
    <property type="entry name" value="MALEYLACETOACETATE ISOMERASE"/>
    <property type="match status" value="1"/>
</dbReference>
<dbReference type="OrthoDB" id="9799538at2"/>
<dbReference type="InterPro" id="IPR004045">
    <property type="entry name" value="Glutathione_S-Trfase_N"/>
</dbReference>
<dbReference type="Gene3D" id="1.20.1050.10">
    <property type="match status" value="1"/>
</dbReference>
<dbReference type="Pfam" id="PF13409">
    <property type="entry name" value="GST_N_2"/>
    <property type="match status" value="1"/>
</dbReference>
<dbReference type="GO" id="GO:0006749">
    <property type="term" value="P:glutathione metabolic process"/>
    <property type="evidence" value="ECO:0007669"/>
    <property type="project" value="TreeGrafter"/>
</dbReference>
<dbReference type="EMBL" id="FOIZ01000001">
    <property type="protein sequence ID" value="SEW27753.1"/>
    <property type="molecule type" value="Genomic_DNA"/>
</dbReference>
<evidence type="ECO:0000313" key="2">
    <source>
        <dbReference type="EMBL" id="SEW27753.1"/>
    </source>
</evidence>
<dbReference type="InterPro" id="IPR036282">
    <property type="entry name" value="Glutathione-S-Trfase_C_sf"/>
</dbReference>
<dbReference type="Gene3D" id="3.40.30.10">
    <property type="entry name" value="Glutaredoxin"/>
    <property type="match status" value="1"/>
</dbReference>
<keyword evidence="2" id="KW-0808">Transferase</keyword>
<proteinExistence type="predicted"/>
<dbReference type="SUPFAM" id="SSF47616">
    <property type="entry name" value="GST C-terminal domain-like"/>
    <property type="match status" value="1"/>
</dbReference>
<dbReference type="GO" id="GO:0006559">
    <property type="term" value="P:L-phenylalanine catabolic process"/>
    <property type="evidence" value="ECO:0007669"/>
    <property type="project" value="TreeGrafter"/>
</dbReference>
<feature type="domain" description="GST N-terminal" evidence="1">
    <location>
        <begin position="3"/>
        <end position="84"/>
    </location>
</feature>
<dbReference type="Proteomes" id="UP000199167">
    <property type="component" value="Unassembled WGS sequence"/>
</dbReference>
<name>A0A1I0QKQ7_9RHOB</name>
<protein>
    <submittedName>
        <fullName evidence="2">Glutathione S-transferase</fullName>
    </submittedName>
</protein>
<evidence type="ECO:0000259" key="1">
    <source>
        <dbReference type="PROSITE" id="PS50404"/>
    </source>
</evidence>
<evidence type="ECO:0000313" key="3">
    <source>
        <dbReference type="Proteomes" id="UP000199167"/>
    </source>
</evidence>
<dbReference type="PANTHER" id="PTHR42673">
    <property type="entry name" value="MALEYLACETOACETATE ISOMERASE"/>
    <property type="match status" value="1"/>
</dbReference>
<accession>A0A1I0QKQ7</accession>